<dbReference type="Proteomes" id="UP000777002">
    <property type="component" value="Unassembled WGS sequence"/>
</dbReference>
<comment type="caution">
    <text evidence="1">The sequence shown here is derived from an EMBL/GenBank/DDBJ whole genome shotgun (WGS) entry which is preliminary data.</text>
</comment>
<evidence type="ECO:0000313" key="1">
    <source>
        <dbReference type="EMBL" id="MBM6928614.1"/>
    </source>
</evidence>
<gene>
    <name evidence="1" type="ORF">H5985_04935</name>
</gene>
<protein>
    <submittedName>
        <fullName evidence="1">Uncharacterized protein</fullName>
    </submittedName>
</protein>
<dbReference type="RefSeq" id="WP_205050201.1">
    <property type="nucleotide sequence ID" value="NZ_JACJKX010000007.1"/>
</dbReference>
<evidence type="ECO:0000313" key="2">
    <source>
        <dbReference type="Proteomes" id="UP000777002"/>
    </source>
</evidence>
<name>A0ABS2GUI6_9BURK</name>
<sequence>MDLVALFTGLTVLLTLANMIHNLQKENRFACRLSVTPFALQDRTFVLNILILAEEWPFSIKKIEIAGGQISSKLYKEGSPIDDFSFVSSFSEELIVESSSVYVPRPEAKHWIPFSFLIKLDKSTSNPKISFWRECSFLWIPWFIKITLPINMRS</sequence>
<reference evidence="1 2" key="1">
    <citation type="journal article" date="2021" name="Sci. Rep.">
        <title>The distribution of antibiotic resistance genes in chicken gut microbiota commensals.</title>
        <authorList>
            <person name="Juricova H."/>
            <person name="Matiasovicova J."/>
            <person name="Kubasova T."/>
            <person name="Cejkova D."/>
            <person name="Rychlik I."/>
        </authorList>
    </citation>
    <scope>NUCLEOTIDE SEQUENCE [LARGE SCALE GENOMIC DNA]</scope>
    <source>
        <strain evidence="1 2">An562</strain>
    </source>
</reference>
<dbReference type="EMBL" id="JACJKX010000007">
    <property type="protein sequence ID" value="MBM6928614.1"/>
    <property type="molecule type" value="Genomic_DNA"/>
</dbReference>
<keyword evidence="2" id="KW-1185">Reference proteome</keyword>
<proteinExistence type="predicted"/>
<organism evidence="1 2">
    <name type="scientific">Parasutterella secunda</name>
    <dbReference type="NCBI Taxonomy" id="626947"/>
    <lineage>
        <taxon>Bacteria</taxon>
        <taxon>Pseudomonadati</taxon>
        <taxon>Pseudomonadota</taxon>
        <taxon>Betaproteobacteria</taxon>
        <taxon>Burkholderiales</taxon>
        <taxon>Sutterellaceae</taxon>
        <taxon>Parasutterella</taxon>
    </lineage>
</organism>
<accession>A0ABS2GUI6</accession>